<dbReference type="Gene3D" id="3.30.1120.90">
    <property type="entry name" value="Nucleosome assembly protein"/>
    <property type="match status" value="1"/>
</dbReference>
<comment type="similarity">
    <text evidence="1 2">Belongs to the nucleosome assembly protein (NAP) family.</text>
</comment>
<dbReference type="EMBL" id="UFQT01000433">
    <property type="protein sequence ID" value="SSX24253.1"/>
    <property type="molecule type" value="Genomic_DNA"/>
</dbReference>
<accession>A0A336M5M0</accession>
<reference evidence="4" key="1">
    <citation type="submission" date="2018-07" db="EMBL/GenBank/DDBJ databases">
        <authorList>
            <person name="Quirk P.G."/>
            <person name="Krulwich T.A."/>
        </authorList>
    </citation>
    <scope>NUCLEOTIDE SEQUENCE</scope>
</reference>
<dbReference type="Pfam" id="PF00956">
    <property type="entry name" value="NAP"/>
    <property type="match status" value="1"/>
</dbReference>
<dbReference type="VEuPathDB" id="VectorBase:CSON010577"/>
<organism evidence="4">
    <name type="scientific">Culicoides sonorensis</name>
    <name type="common">Biting midge</name>
    <dbReference type="NCBI Taxonomy" id="179676"/>
    <lineage>
        <taxon>Eukaryota</taxon>
        <taxon>Metazoa</taxon>
        <taxon>Ecdysozoa</taxon>
        <taxon>Arthropoda</taxon>
        <taxon>Hexapoda</taxon>
        <taxon>Insecta</taxon>
        <taxon>Pterygota</taxon>
        <taxon>Neoptera</taxon>
        <taxon>Endopterygota</taxon>
        <taxon>Diptera</taxon>
        <taxon>Nematocera</taxon>
        <taxon>Chironomoidea</taxon>
        <taxon>Ceratopogonidae</taxon>
        <taxon>Ceratopogoninae</taxon>
        <taxon>Culicoides</taxon>
        <taxon>Monoculicoides</taxon>
    </lineage>
</organism>
<evidence type="ECO:0000256" key="2">
    <source>
        <dbReference type="RuleBase" id="RU003876"/>
    </source>
</evidence>
<evidence type="ECO:0000313" key="4">
    <source>
        <dbReference type="EMBL" id="SSX24253.1"/>
    </source>
</evidence>
<gene>
    <name evidence="4" type="primary">CSON010577</name>
</gene>
<dbReference type="GO" id="GO:0006334">
    <property type="term" value="P:nucleosome assembly"/>
    <property type="evidence" value="ECO:0007669"/>
    <property type="project" value="InterPro"/>
</dbReference>
<dbReference type="Gene3D" id="1.20.5.1500">
    <property type="match status" value="1"/>
</dbReference>
<evidence type="ECO:0000256" key="3">
    <source>
        <dbReference type="SAM" id="MobiDB-lite"/>
    </source>
</evidence>
<dbReference type="AlphaFoldDB" id="A0A336M5M0"/>
<evidence type="ECO:0000256" key="1">
    <source>
        <dbReference type="ARBA" id="ARBA00009947"/>
    </source>
</evidence>
<dbReference type="SUPFAM" id="SSF143113">
    <property type="entry name" value="NAP-like"/>
    <property type="match status" value="1"/>
</dbReference>
<dbReference type="InterPro" id="IPR037231">
    <property type="entry name" value="NAP-like_sf"/>
</dbReference>
<dbReference type="InterPro" id="IPR002164">
    <property type="entry name" value="NAP_family"/>
</dbReference>
<proteinExistence type="inferred from homology"/>
<name>A0A336M5M0_CULSO</name>
<sequence>MSTVDQIPTEISKPLDLNDSKDEEISFSDFTSPSHLKPHEYNFMNRYLNSILKKRDHEKYLQELSPDVHKKILALKKLQLKTMDLSAEFHMKVHALEVEYLKEHAKIFEKRHEIINGNYVPSEGECVLCDDIAGISQGLSKITLEGSNMKFDAQIKGIPEFWLTVLKMVPQLDYMIRDHDVPVLKCLTDIKHRCQIEPHLSFTLEFHFAPNEYFENTVLSKEYFMKCAPEPRDPFSFDGPEIYKSKGTEIKWKSGKNVTMEKRDINGTENEVKGQSFFNFFAPPELIEDPSHPLFREVNAILEADFEIGFCLKDRVIPRAVLYFTGELKEDEDESSDSEMSHLNVVYENSDDEKDEE</sequence>
<protein>
    <submittedName>
        <fullName evidence="4">CSON010577 protein</fullName>
    </submittedName>
</protein>
<dbReference type="GO" id="GO:0005634">
    <property type="term" value="C:nucleus"/>
    <property type="evidence" value="ECO:0007669"/>
    <property type="project" value="InterPro"/>
</dbReference>
<feature type="region of interest" description="Disordered" evidence="3">
    <location>
        <begin position="329"/>
        <end position="357"/>
    </location>
</feature>
<dbReference type="PANTHER" id="PTHR11875">
    <property type="entry name" value="TESTIS-SPECIFIC Y-ENCODED PROTEIN"/>
    <property type="match status" value="1"/>
</dbReference>
<dbReference type="OMA" id="YFLNCLP"/>